<protein>
    <recommendedName>
        <fullName evidence="3">Zinc knuckle domain-containing protein</fullName>
    </recommendedName>
</protein>
<dbReference type="Pfam" id="PF15288">
    <property type="entry name" value="zf-CCHC_6"/>
    <property type="match status" value="1"/>
</dbReference>
<dbReference type="Proteomes" id="UP000189704">
    <property type="component" value="Unplaced"/>
</dbReference>
<dbReference type="PANTHER" id="PTHR16035:SF14">
    <property type="entry name" value="FAMILY WITH SEQUENCE SIMILARITY 90 MEMBER A11, PSEUDOGENE-RELATED"/>
    <property type="match status" value="1"/>
</dbReference>
<keyword evidence="4" id="KW-1185">Reference proteome</keyword>
<dbReference type="InterPro" id="IPR039213">
    <property type="entry name" value="FAM90"/>
</dbReference>
<name>A0A3Q0DQW3_CARSF</name>
<evidence type="ECO:0000313" key="4">
    <source>
        <dbReference type="Proteomes" id="UP000189704"/>
    </source>
</evidence>
<feature type="domain" description="Zinc knuckle" evidence="3">
    <location>
        <begin position="83"/>
        <end position="124"/>
    </location>
</feature>
<evidence type="ECO:0000256" key="1">
    <source>
        <dbReference type="ARBA" id="ARBA00007943"/>
    </source>
</evidence>
<dbReference type="KEGG" id="csyr:110595165"/>
<dbReference type="InterPro" id="IPR041670">
    <property type="entry name" value="Znf-CCHC_6"/>
</dbReference>
<comment type="similarity">
    <text evidence="1">Belongs to the FAM90 family.</text>
</comment>
<evidence type="ECO:0000313" key="5">
    <source>
        <dbReference type="RefSeq" id="XP_021565481.1"/>
    </source>
</evidence>
<feature type="compositionally biased region" description="Basic and acidic residues" evidence="2">
    <location>
        <begin position="139"/>
        <end position="148"/>
    </location>
</feature>
<gene>
    <name evidence="5" type="primary">LOC110595165</name>
</gene>
<reference evidence="5" key="1">
    <citation type="submission" date="2025-08" db="UniProtKB">
        <authorList>
            <consortium name="RefSeq"/>
        </authorList>
    </citation>
    <scope>IDENTIFICATION</scope>
</reference>
<evidence type="ECO:0000259" key="3">
    <source>
        <dbReference type="Pfam" id="PF15288"/>
    </source>
</evidence>
<feature type="region of interest" description="Disordered" evidence="2">
    <location>
        <begin position="1"/>
        <end position="68"/>
    </location>
</feature>
<feature type="region of interest" description="Disordered" evidence="2">
    <location>
        <begin position="95"/>
        <end position="176"/>
    </location>
</feature>
<dbReference type="GeneID" id="110595165"/>
<dbReference type="OrthoDB" id="9538020at2759"/>
<evidence type="ECO:0000256" key="2">
    <source>
        <dbReference type="SAM" id="MobiDB-lite"/>
    </source>
</evidence>
<feature type="compositionally biased region" description="Basic and acidic residues" evidence="2">
    <location>
        <begin position="119"/>
        <end position="130"/>
    </location>
</feature>
<feature type="region of interest" description="Disordered" evidence="2">
    <location>
        <begin position="191"/>
        <end position="216"/>
    </location>
</feature>
<proteinExistence type="inferred from homology"/>
<feature type="compositionally biased region" description="Basic and acidic residues" evidence="2">
    <location>
        <begin position="17"/>
        <end position="28"/>
    </location>
</feature>
<dbReference type="PANTHER" id="PTHR16035">
    <property type="entry name" value="PROTEIN FAM90A1"/>
    <property type="match status" value="1"/>
</dbReference>
<feature type="compositionally biased region" description="Basic and acidic residues" evidence="2">
    <location>
        <begin position="37"/>
        <end position="53"/>
    </location>
</feature>
<dbReference type="AlphaFoldDB" id="A0A3Q0DQW3"/>
<sequence>MESWAGSLVPQSLGSRKGKENLEPKKPQDLQNPGPMNKDKREDQRLRHEEQEGKVPPQKCPRKPPERQLHDCKELTESCGFLRVKCKDCGAFGHTARSRRCPMKSWAGSLAPQSLGSRKGKENLEPKKPQDLQNPGPVNKDKREDQKLRPLPHPLQACTMSPHPSPSPGPGQPLRMVFRRLDNSWWSSRFVTVPSSHPPEKPASPVESPPVLGKSEGRCPRVAVSVLYEDLQVSSPSEDSDQE</sequence>
<accession>A0A3Q0DQW3</accession>
<dbReference type="RefSeq" id="XP_021565481.1">
    <property type="nucleotide sequence ID" value="XM_021709806.1"/>
</dbReference>
<organism evidence="4 5">
    <name type="scientific">Carlito syrichta</name>
    <name type="common">Philippine tarsier</name>
    <name type="synonym">Tarsius syrichta</name>
    <dbReference type="NCBI Taxonomy" id="1868482"/>
    <lineage>
        <taxon>Eukaryota</taxon>
        <taxon>Metazoa</taxon>
        <taxon>Chordata</taxon>
        <taxon>Craniata</taxon>
        <taxon>Vertebrata</taxon>
        <taxon>Euteleostomi</taxon>
        <taxon>Mammalia</taxon>
        <taxon>Eutheria</taxon>
        <taxon>Euarchontoglires</taxon>
        <taxon>Primates</taxon>
        <taxon>Haplorrhini</taxon>
        <taxon>Tarsiiformes</taxon>
        <taxon>Tarsiidae</taxon>
        <taxon>Carlito</taxon>
    </lineage>
</organism>